<evidence type="ECO:0000313" key="3">
    <source>
        <dbReference type="Proteomes" id="UP000278149"/>
    </source>
</evidence>
<dbReference type="RefSeq" id="WP_125740318.1">
    <property type="nucleotide sequence ID" value="NZ_RCOR01000001.1"/>
</dbReference>
<dbReference type="Proteomes" id="UP000278149">
    <property type="component" value="Unassembled WGS sequence"/>
</dbReference>
<dbReference type="EMBL" id="RCOR01000001">
    <property type="protein sequence ID" value="RSN70936.1"/>
    <property type="molecule type" value="Genomic_DNA"/>
</dbReference>
<organism evidence="2 3">
    <name type="scientific">Candidatus Korarchaeum cryptofilum</name>
    <dbReference type="NCBI Taxonomy" id="498846"/>
    <lineage>
        <taxon>Archaea</taxon>
        <taxon>Thermoproteota</taxon>
        <taxon>Candidatus Korarchaeia</taxon>
        <taxon>Candidatus Korarchaeales</taxon>
        <taxon>Candidatus Korarchaeaceae</taxon>
        <taxon>Candidatus Korarchaeum</taxon>
    </lineage>
</organism>
<keyword evidence="1" id="KW-0472">Membrane</keyword>
<keyword evidence="1" id="KW-0812">Transmembrane</keyword>
<comment type="caution">
    <text evidence="2">The sequence shown here is derived from an EMBL/GenBank/DDBJ whole genome shotgun (WGS) entry which is preliminary data.</text>
</comment>
<evidence type="ECO:0000256" key="1">
    <source>
        <dbReference type="SAM" id="Phobius"/>
    </source>
</evidence>
<sequence>MVEDILRLALESLGSGSYERIRGLLMSRLGAEPSSVLLNDPSEFIRALKDSLGGEADSCLTAIATVLRARGVDMDKDKLEGILMRGDREEVRRIFLGGLSGQDIYGRILMDQLDIIGRRRVRAAILSSILIGIAIFLFTYLMTIILQYYIPPDLRATSLFIGAVISVAVAIENYLITMPKLPSGARIKVKVVDQEALKGSILSGYLKAGETKLDLLKFSRELGVTPNEVMKEIDRLRREGKLSIEF</sequence>
<gene>
    <name evidence="2" type="ORF">D9Q81_00190</name>
</gene>
<protein>
    <submittedName>
        <fullName evidence="2">Uncharacterized protein</fullName>
    </submittedName>
</protein>
<evidence type="ECO:0000313" key="2">
    <source>
        <dbReference type="EMBL" id="RSN70936.1"/>
    </source>
</evidence>
<name>A0A429GAW2_9CREN</name>
<feature type="transmembrane region" description="Helical" evidence="1">
    <location>
        <begin position="156"/>
        <end position="176"/>
    </location>
</feature>
<accession>A0A429GAW2</accession>
<feature type="transmembrane region" description="Helical" evidence="1">
    <location>
        <begin position="123"/>
        <end position="150"/>
    </location>
</feature>
<reference evidence="2 3" key="1">
    <citation type="submission" date="2018-10" db="EMBL/GenBank/DDBJ databases">
        <title>Co-occurring genomic capacity for anaerobic methane metabolism and dissimilatory sulfite reduction discovered in the Korarchaeota.</title>
        <authorList>
            <person name="Mckay L.J."/>
            <person name="Dlakic M."/>
            <person name="Fields M.W."/>
            <person name="Delmont T.O."/>
            <person name="Eren A.M."/>
            <person name="Jay Z.J."/>
            <person name="Klingelsmith K.B."/>
            <person name="Rusch D.B."/>
            <person name="Inskeep W.P."/>
        </authorList>
    </citation>
    <scope>NUCLEOTIDE SEQUENCE [LARGE SCALE GENOMIC DNA]</scope>
    <source>
        <strain evidence="2 3">WS</strain>
    </source>
</reference>
<dbReference type="AlphaFoldDB" id="A0A429GAW2"/>
<keyword evidence="1" id="KW-1133">Transmembrane helix</keyword>
<proteinExistence type="predicted"/>